<reference evidence="2" key="1">
    <citation type="journal article" date="2013" name="Nature">
        <title>Pan genome of the phytoplankton Emiliania underpins its global distribution.</title>
        <authorList>
            <person name="Read B.A."/>
            <person name="Kegel J."/>
            <person name="Klute M.J."/>
            <person name="Kuo A."/>
            <person name="Lefebvre S.C."/>
            <person name="Maumus F."/>
            <person name="Mayer C."/>
            <person name="Miller J."/>
            <person name="Monier A."/>
            <person name="Salamov A."/>
            <person name="Young J."/>
            <person name="Aguilar M."/>
            <person name="Claverie J.M."/>
            <person name="Frickenhaus S."/>
            <person name="Gonzalez K."/>
            <person name="Herman E.K."/>
            <person name="Lin Y.C."/>
            <person name="Napier J."/>
            <person name="Ogata H."/>
            <person name="Sarno A.F."/>
            <person name="Shmutz J."/>
            <person name="Schroeder D."/>
            <person name="de Vargas C."/>
            <person name="Verret F."/>
            <person name="von Dassow P."/>
            <person name="Valentin K."/>
            <person name="Van de Peer Y."/>
            <person name="Wheeler G."/>
            <person name="Dacks J.B."/>
            <person name="Delwiche C.F."/>
            <person name="Dyhrman S.T."/>
            <person name="Glockner G."/>
            <person name="John U."/>
            <person name="Richards T."/>
            <person name="Worden A.Z."/>
            <person name="Zhang X."/>
            <person name="Grigoriev I.V."/>
            <person name="Allen A.E."/>
            <person name="Bidle K."/>
            <person name="Borodovsky M."/>
            <person name="Bowler C."/>
            <person name="Brownlee C."/>
            <person name="Cock J.M."/>
            <person name="Elias M."/>
            <person name="Gladyshev V.N."/>
            <person name="Groth M."/>
            <person name="Guda C."/>
            <person name="Hadaegh A."/>
            <person name="Iglesias-Rodriguez M.D."/>
            <person name="Jenkins J."/>
            <person name="Jones B.M."/>
            <person name="Lawson T."/>
            <person name="Leese F."/>
            <person name="Lindquist E."/>
            <person name="Lobanov A."/>
            <person name="Lomsadze A."/>
            <person name="Malik S.B."/>
            <person name="Marsh M.E."/>
            <person name="Mackinder L."/>
            <person name="Mock T."/>
            <person name="Mueller-Roeber B."/>
            <person name="Pagarete A."/>
            <person name="Parker M."/>
            <person name="Probert I."/>
            <person name="Quesneville H."/>
            <person name="Raines C."/>
            <person name="Rensing S.A."/>
            <person name="Riano-Pachon D.M."/>
            <person name="Richier S."/>
            <person name="Rokitta S."/>
            <person name="Shiraiwa Y."/>
            <person name="Soanes D.M."/>
            <person name="van der Giezen M."/>
            <person name="Wahlund T.M."/>
            <person name="Williams B."/>
            <person name="Wilson W."/>
            <person name="Wolfe G."/>
            <person name="Wurch L.L."/>
        </authorList>
    </citation>
    <scope>NUCLEOTIDE SEQUENCE</scope>
</reference>
<keyword evidence="2" id="KW-1185">Reference proteome</keyword>
<dbReference type="AlphaFoldDB" id="A0A0D3IRR3"/>
<dbReference type="PaxDb" id="2903-EOD13948"/>
<dbReference type="KEGG" id="ehx:EMIHUDRAFT_256706"/>
<dbReference type="HOGENOM" id="CLU_1436895_0_0_1"/>
<dbReference type="EnsemblProtists" id="EOD13948">
    <property type="protein sequence ID" value="EOD13948"/>
    <property type="gene ID" value="EMIHUDRAFT_256706"/>
</dbReference>
<name>A0A0D3IRR3_EMIH1</name>
<dbReference type="Proteomes" id="UP000013827">
    <property type="component" value="Unassembled WGS sequence"/>
</dbReference>
<accession>A0A0D3IRR3</accession>
<evidence type="ECO:0000313" key="2">
    <source>
        <dbReference type="Proteomes" id="UP000013827"/>
    </source>
</evidence>
<organism evidence="1 2">
    <name type="scientific">Emiliania huxleyi (strain CCMP1516)</name>
    <dbReference type="NCBI Taxonomy" id="280463"/>
    <lineage>
        <taxon>Eukaryota</taxon>
        <taxon>Haptista</taxon>
        <taxon>Haptophyta</taxon>
        <taxon>Prymnesiophyceae</taxon>
        <taxon>Isochrysidales</taxon>
        <taxon>Noelaerhabdaceae</taxon>
        <taxon>Emiliania</taxon>
    </lineage>
</organism>
<dbReference type="GeneID" id="17260099"/>
<protein>
    <submittedName>
        <fullName evidence="1">Uncharacterized protein</fullName>
    </submittedName>
</protein>
<proteinExistence type="predicted"/>
<evidence type="ECO:0000313" key="1">
    <source>
        <dbReference type="EnsemblProtists" id="EOD13948"/>
    </source>
</evidence>
<sequence>MRSVGAQSDSFFRRSRTARFPKLGASMSEKTWSAASNQLRSLSWQSCRLCGATSAAFAETSAHPVRRCNTTKARRALKLLQWIASLPASDHAGGTSVRSSACIERTDSTTEALGLLVSALTAQGMSPGFLGINFGASKKSSNLYKRPPAWRLLFTSALQFCLKASRASPPTIGTVLPSPPVNLDGHTVS</sequence>
<reference evidence="1" key="2">
    <citation type="submission" date="2024-10" db="UniProtKB">
        <authorList>
            <consortium name="EnsemblProtists"/>
        </authorList>
    </citation>
    <scope>IDENTIFICATION</scope>
</reference>
<dbReference type="RefSeq" id="XP_005766377.1">
    <property type="nucleotide sequence ID" value="XM_005766320.1"/>
</dbReference>